<reference evidence="3" key="1">
    <citation type="journal article" date="2017" name="Nat. Microbiol.">
        <title>Global analysis of biosynthetic gene clusters reveals vast potential of secondary metabolite production in Penicillium species.</title>
        <authorList>
            <person name="Nielsen J.C."/>
            <person name="Grijseels S."/>
            <person name="Prigent S."/>
            <person name="Ji B."/>
            <person name="Dainat J."/>
            <person name="Nielsen K.F."/>
            <person name="Frisvad J.C."/>
            <person name="Workman M."/>
            <person name="Nielsen J."/>
        </authorList>
    </citation>
    <scope>NUCLEOTIDE SEQUENCE [LARGE SCALE GENOMIC DNA]</scope>
    <source>
        <strain evidence="3">IBT 11843</strain>
    </source>
</reference>
<name>A0A1V6PKI4_PENDC</name>
<dbReference type="Proteomes" id="UP000191522">
    <property type="component" value="Unassembled WGS sequence"/>
</dbReference>
<feature type="signal peptide" evidence="1">
    <location>
        <begin position="1"/>
        <end position="26"/>
    </location>
</feature>
<evidence type="ECO:0000256" key="1">
    <source>
        <dbReference type="SAM" id="SignalP"/>
    </source>
</evidence>
<evidence type="ECO:0000313" key="3">
    <source>
        <dbReference type="Proteomes" id="UP000191522"/>
    </source>
</evidence>
<dbReference type="OMA" id="THEPETH"/>
<feature type="chain" id="PRO_5012506173" evidence="1">
    <location>
        <begin position="27"/>
        <end position="189"/>
    </location>
</feature>
<dbReference type="AlphaFoldDB" id="A0A1V6PKI4"/>
<organism evidence="2 3">
    <name type="scientific">Penicillium decumbens</name>
    <dbReference type="NCBI Taxonomy" id="69771"/>
    <lineage>
        <taxon>Eukaryota</taxon>
        <taxon>Fungi</taxon>
        <taxon>Dikarya</taxon>
        <taxon>Ascomycota</taxon>
        <taxon>Pezizomycotina</taxon>
        <taxon>Eurotiomycetes</taxon>
        <taxon>Eurotiomycetidae</taxon>
        <taxon>Eurotiales</taxon>
        <taxon>Aspergillaceae</taxon>
        <taxon>Penicillium</taxon>
    </lineage>
</organism>
<proteinExistence type="predicted"/>
<dbReference type="EMBL" id="MDYL01000002">
    <property type="protein sequence ID" value="OQD77505.1"/>
    <property type="molecule type" value="Genomic_DNA"/>
</dbReference>
<gene>
    <name evidence="2" type="ORF">PENDEC_c002G06230</name>
</gene>
<accession>A0A1V6PKI4</accession>
<sequence>MSLLLPKSARLIVAVLAMLFMSSVYARPIRESGTATQVQPATNIQPRDPRLIPDTERYLPDVFSLLGVPNSIPSETPTPTPTPTISPSVHITAEQDKPVNIKATPTISASKTTQSATYTTNIRHGDTKSSESIQVGSGWTGGKKLQASDLPFIFDSVSKEIDHRFRNLVDSSDERGLGDFGSYLGALGL</sequence>
<protein>
    <submittedName>
        <fullName evidence="2">Uncharacterized protein</fullName>
    </submittedName>
</protein>
<comment type="caution">
    <text evidence="2">The sequence shown here is derived from an EMBL/GenBank/DDBJ whole genome shotgun (WGS) entry which is preliminary data.</text>
</comment>
<dbReference type="OrthoDB" id="4342229at2759"/>
<keyword evidence="3" id="KW-1185">Reference proteome</keyword>
<keyword evidence="1" id="KW-0732">Signal</keyword>
<evidence type="ECO:0000313" key="2">
    <source>
        <dbReference type="EMBL" id="OQD77505.1"/>
    </source>
</evidence>